<evidence type="ECO:0000256" key="1">
    <source>
        <dbReference type="ARBA" id="ARBA00005953"/>
    </source>
</evidence>
<gene>
    <name evidence="4" type="primary">ybgC</name>
    <name evidence="4" type="ORF">FEMY_12240</name>
    <name evidence="5" type="ORF">JZL65_10995</name>
</gene>
<dbReference type="PANTHER" id="PTHR31793">
    <property type="entry name" value="4-HYDROXYBENZOYL-COA THIOESTERASE FAMILY MEMBER"/>
    <property type="match status" value="1"/>
</dbReference>
<name>A0A8F3DWW1_9PROT</name>
<dbReference type="PIRSF" id="PIRSF003230">
    <property type="entry name" value="YbgC"/>
    <property type="match status" value="1"/>
</dbReference>
<proteinExistence type="inferred from homology"/>
<dbReference type="InterPro" id="IPR006684">
    <property type="entry name" value="YbgC/YbaW"/>
</dbReference>
<evidence type="ECO:0000256" key="2">
    <source>
        <dbReference type="ARBA" id="ARBA00022801"/>
    </source>
</evidence>
<dbReference type="NCBIfam" id="TIGR02799">
    <property type="entry name" value="thio_ybgC"/>
    <property type="match status" value="1"/>
</dbReference>
<dbReference type="Pfam" id="PF03061">
    <property type="entry name" value="4HBT"/>
    <property type="match status" value="1"/>
</dbReference>
<dbReference type="InterPro" id="IPR029069">
    <property type="entry name" value="HotDog_dom_sf"/>
</dbReference>
<dbReference type="FunFam" id="3.10.129.10:FF:000004">
    <property type="entry name" value="Tol-pal system-associated acyl-CoA thioesterase"/>
    <property type="match status" value="1"/>
</dbReference>
<dbReference type="Proteomes" id="UP000075653">
    <property type="component" value="Unassembled WGS sequence"/>
</dbReference>
<dbReference type="PANTHER" id="PTHR31793:SF37">
    <property type="entry name" value="ACYL-COA THIOESTER HYDROLASE YBGC"/>
    <property type="match status" value="1"/>
</dbReference>
<reference evidence="4 6" key="1">
    <citation type="submission" date="2016-01" db="EMBL/GenBank/DDBJ databases">
        <title>Genome sequence of the acidophilic iron oxidising Ferrovum strain Z-31.</title>
        <authorList>
            <person name="Poehlein A."/>
            <person name="Ullrich S.R."/>
            <person name="Schloemann M."/>
            <person name="Muehling M."/>
            <person name="Daniel R."/>
        </authorList>
    </citation>
    <scope>NUCLEOTIDE SEQUENCE [LARGE SCALE GENOMIC DNA]</scope>
    <source>
        <strain evidence="4 6">Z-31</strain>
    </source>
</reference>
<dbReference type="PATRIC" id="fig|1789004.3.peg.1245"/>
<dbReference type="EC" id="3.1.2.-" evidence="4"/>
<dbReference type="AlphaFoldDB" id="A0A8F3DWW1"/>
<organism evidence="4 6">
    <name type="scientific">Ferrovum myxofaciens</name>
    <dbReference type="NCBI Taxonomy" id="416213"/>
    <lineage>
        <taxon>Bacteria</taxon>
        <taxon>Pseudomonadati</taxon>
        <taxon>Pseudomonadota</taxon>
        <taxon>Betaproteobacteria</taxon>
        <taxon>Ferrovales</taxon>
        <taxon>Ferrovaceae</taxon>
        <taxon>Ferrovum</taxon>
    </lineage>
</organism>
<dbReference type="EMBL" id="CP071137">
    <property type="protein sequence ID" value="QWY76995.1"/>
    <property type="molecule type" value="Genomic_DNA"/>
</dbReference>
<protein>
    <submittedName>
        <fullName evidence="4">Acyl-CoA thioesterase YbgC</fullName>
        <ecNumber evidence="4">3.1.2.-</ecNumber>
    </submittedName>
    <submittedName>
        <fullName evidence="5">Tol-pal system-associated acyl-CoA thioesterase</fullName>
    </submittedName>
</protein>
<dbReference type="SUPFAM" id="SSF54637">
    <property type="entry name" value="Thioesterase/thiol ester dehydrase-isomerase"/>
    <property type="match status" value="1"/>
</dbReference>
<evidence type="ECO:0000313" key="6">
    <source>
        <dbReference type="Proteomes" id="UP000075653"/>
    </source>
</evidence>
<evidence type="ECO:0000259" key="3">
    <source>
        <dbReference type="Pfam" id="PF03061"/>
    </source>
</evidence>
<evidence type="ECO:0000313" key="4">
    <source>
        <dbReference type="EMBL" id="KXW58223.1"/>
    </source>
</evidence>
<dbReference type="EMBL" id="LRRD01000020">
    <property type="protein sequence ID" value="KXW58223.1"/>
    <property type="molecule type" value="Genomic_DNA"/>
</dbReference>
<comment type="similarity">
    <text evidence="1">Belongs to the 4-hydroxybenzoyl-CoA thioesterase family.</text>
</comment>
<dbReference type="Gene3D" id="3.10.129.10">
    <property type="entry name" value="Hotdog Thioesterase"/>
    <property type="match status" value="1"/>
</dbReference>
<dbReference type="CDD" id="cd00586">
    <property type="entry name" value="4HBT"/>
    <property type="match status" value="1"/>
</dbReference>
<dbReference type="Proteomes" id="UP000683551">
    <property type="component" value="Chromosome"/>
</dbReference>
<dbReference type="InterPro" id="IPR008272">
    <property type="entry name" value="HB-CoA_thioesterase_AS"/>
</dbReference>
<dbReference type="InterPro" id="IPR050563">
    <property type="entry name" value="4-hydroxybenzoyl-CoA_TE"/>
</dbReference>
<evidence type="ECO:0000313" key="5">
    <source>
        <dbReference type="EMBL" id="QWY76995.1"/>
    </source>
</evidence>
<sequence length="136" mass="15508">MNVRRIEVPLRIYHEDTDAGGVVYHANYLRYMERARTDWLYERGFDHERVAHEHGILFMVRSIEIKFQRPARLGDNLLAVAELAGVRHGLMTFRQSVMRGEQSLVRAQVVVACVTAKDFTVAVIPPTLANFLGVEG</sequence>
<dbReference type="NCBIfam" id="TIGR00051">
    <property type="entry name" value="YbgC/FadM family acyl-CoA thioesterase"/>
    <property type="match status" value="1"/>
</dbReference>
<dbReference type="OrthoDB" id="9808429at2"/>
<keyword evidence="6" id="KW-1185">Reference proteome</keyword>
<dbReference type="GO" id="GO:0047617">
    <property type="term" value="F:fatty acyl-CoA hydrolase activity"/>
    <property type="evidence" value="ECO:0007669"/>
    <property type="project" value="TreeGrafter"/>
</dbReference>
<keyword evidence="2 4" id="KW-0378">Hydrolase</keyword>
<accession>A0A149VYA9</accession>
<reference evidence="5" key="2">
    <citation type="submission" date="2021-02" db="EMBL/GenBank/DDBJ databases">
        <title>Comparative genomics of Ferrovum myxofaciens strains, predominant extremophile bacteria forming large biofilm stalactites in acid mine ecosystems.</title>
        <authorList>
            <person name="Burkartova K."/>
            <person name="Ridl J."/>
            <person name="Pajer P."/>
            <person name="Falteisek L."/>
        </authorList>
    </citation>
    <scope>NUCLEOTIDE SEQUENCE</scope>
    <source>
        <strain evidence="5">MI1III</strain>
    </source>
</reference>
<dbReference type="InterPro" id="IPR006683">
    <property type="entry name" value="Thioestr_dom"/>
</dbReference>
<dbReference type="PROSITE" id="PS01328">
    <property type="entry name" value="4HBCOA_THIOESTERASE"/>
    <property type="match status" value="1"/>
</dbReference>
<dbReference type="InterPro" id="IPR014166">
    <property type="entry name" value="Tol-Pal_acyl-CoA_thioesterase"/>
</dbReference>
<feature type="domain" description="Thioesterase" evidence="3">
    <location>
        <begin position="20"/>
        <end position="104"/>
    </location>
</feature>
<accession>A0A8F3DWW1</accession>
<dbReference type="RefSeq" id="WP_031595440.1">
    <property type="nucleotide sequence ID" value="NZ_CP053675.1"/>
</dbReference>